<dbReference type="SUPFAM" id="SSF54637">
    <property type="entry name" value="Thioesterase/thiol ester dehydrase-isomerase"/>
    <property type="match status" value="1"/>
</dbReference>
<dbReference type="EMBL" id="DYVR01000178">
    <property type="protein sequence ID" value="HJF85292.1"/>
    <property type="molecule type" value="Genomic_DNA"/>
</dbReference>
<dbReference type="PANTHER" id="PTHR21660:SF1">
    <property type="entry name" value="ACYL-COENZYME A THIOESTERASE 13"/>
    <property type="match status" value="1"/>
</dbReference>
<evidence type="ECO:0000256" key="2">
    <source>
        <dbReference type="ARBA" id="ARBA00022801"/>
    </source>
</evidence>
<evidence type="ECO:0000259" key="3">
    <source>
        <dbReference type="Pfam" id="PF03061"/>
    </source>
</evidence>
<dbReference type="InterPro" id="IPR039298">
    <property type="entry name" value="ACOT13"/>
</dbReference>
<dbReference type="PANTHER" id="PTHR21660">
    <property type="entry name" value="THIOESTERASE SUPERFAMILY MEMBER-RELATED"/>
    <property type="match status" value="1"/>
</dbReference>
<evidence type="ECO:0000313" key="4">
    <source>
        <dbReference type="EMBL" id="HJF85292.1"/>
    </source>
</evidence>
<dbReference type="InterPro" id="IPR006683">
    <property type="entry name" value="Thioestr_dom"/>
</dbReference>
<comment type="similarity">
    <text evidence="1">Belongs to the thioesterase PaaI family.</text>
</comment>
<sequence>MNTSQSYDDKSISDYINHFYDDNPFTSHLGVDIISIKEGNVCVALKIQHEHTNVYGIAHGGVIMSLCDMAMGAACLSLGKKVVTLDFNINVIKSINQSDTALVKGKVIHNGRSTLVAECEVFNTAEQLCAKARGTFFVIGPIHP</sequence>
<name>A0A921HP47_9FIRM</name>
<dbReference type="CDD" id="cd03443">
    <property type="entry name" value="PaaI_thioesterase"/>
    <property type="match status" value="1"/>
</dbReference>
<comment type="caution">
    <text evidence="4">The sequence shown here is derived from an EMBL/GenBank/DDBJ whole genome shotgun (WGS) entry which is preliminary data.</text>
</comment>
<accession>A0A921HP47</accession>
<gene>
    <name evidence="4" type="ORF">K8V65_06495</name>
</gene>
<dbReference type="RefSeq" id="WP_289547600.1">
    <property type="nucleotide sequence ID" value="NZ_CASFWR010000010.1"/>
</dbReference>
<dbReference type="NCBIfam" id="TIGR00369">
    <property type="entry name" value="unchar_dom_1"/>
    <property type="match status" value="1"/>
</dbReference>
<reference evidence="4" key="1">
    <citation type="journal article" date="2021" name="PeerJ">
        <title>Extensive microbial diversity within the chicken gut microbiome revealed by metagenomics and culture.</title>
        <authorList>
            <person name="Gilroy R."/>
            <person name="Ravi A."/>
            <person name="Getino M."/>
            <person name="Pursley I."/>
            <person name="Horton D.L."/>
            <person name="Alikhan N.F."/>
            <person name="Baker D."/>
            <person name="Gharbi K."/>
            <person name="Hall N."/>
            <person name="Watson M."/>
            <person name="Adriaenssens E.M."/>
            <person name="Foster-Nyarko E."/>
            <person name="Jarju S."/>
            <person name="Secka A."/>
            <person name="Antonio M."/>
            <person name="Oren A."/>
            <person name="Chaudhuri R.R."/>
            <person name="La Ragione R."/>
            <person name="Hildebrand F."/>
            <person name="Pallen M.J."/>
        </authorList>
    </citation>
    <scope>NUCLEOTIDE SEQUENCE</scope>
    <source>
        <strain evidence="4">7318</strain>
    </source>
</reference>
<keyword evidence="2" id="KW-0378">Hydrolase</keyword>
<evidence type="ECO:0000313" key="5">
    <source>
        <dbReference type="Proteomes" id="UP000780768"/>
    </source>
</evidence>
<dbReference type="AlphaFoldDB" id="A0A921HP47"/>
<proteinExistence type="inferred from homology"/>
<dbReference type="Pfam" id="PF03061">
    <property type="entry name" value="4HBT"/>
    <property type="match status" value="1"/>
</dbReference>
<feature type="domain" description="Thioesterase" evidence="3">
    <location>
        <begin position="55"/>
        <end position="130"/>
    </location>
</feature>
<dbReference type="InterPro" id="IPR029069">
    <property type="entry name" value="HotDog_dom_sf"/>
</dbReference>
<dbReference type="GO" id="GO:0047617">
    <property type="term" value="F:fatty acyl-CoA hydrolase activity"/>
    <property type="evidence" value="ECO:0007669"/>
    <property type="project" value="InterPro"/>
</dbReference>
<dbReference type="InterPro" id="IPR003736">
    <property type="entry name" value="PAAI_dom"/>
</dbReference>
<reference evidence="4" key="2">
    <citation type="submission" date="2021-09" db="EMBL/GenBank/DDBJ databases">
        <authorList>
            <person name="Gilroy R."/>
        </authorList>
    </citation>
    <scope>NUCLEOTIDE SEQUENCE</scope>
    <source>
        <strain evidence="4">7318</strain>
    </source>
</reference>
<dbReference type="Gene3D" id="3.10.129.10">
    <property type="entry name" value="Hotdog Thioesterase"/>
    <property type="match status" value="1"/>
</dbReference>
<evidence type="ECO:0000256" key="1">
    <source>
        <dbReference type="ARBA" id="ARBA00008324"/>
    </source>
</evidence>
<protein>
    <submittedName>
        <fullName evidence="4">PaaI family thioesterase</fullName>
    </submittedName>
</protein>
<dbReference type="Proteomes" id="UP000780768">
    <property type="component" value="Unassembled WGS sequence"/>
</dbReference>
<organism evidence="4 5">
    <name type="scientific">Megamonas hypermegale</name>
    <dbReference type="NCBI Taxonomy" id="158847"/>
    <lineage>
        <taxon>Bacteria</taxon>
        <taxon>Bacillati</taxon>
        <taxon>Bacillota</taxon>
        <taxon>Negativicutes</taxon>
        <taxon>Selenomonadales</taxon>
        <taxon>Selenomonadaceae</taxon>
        <taxon>Megamonas</taxon>
    </lineage>
</organism>